<feature type="region of interest" description="Disordered" evidence="1">
    <location>
        <begin position="1"/>
        <end position="21"/>
    </location>
</feature>
<dbReference type="PANTHER" id="PTHR16442">
    <property type="entry name" value="RING FINGER PROTEIN 17"/>
    <property type="match status" value="1"/>
</dbReference>
<evidence type="ECO:0000256" key="1">
    <source>
        <dbReference type="SAM" id="MobiDB-lite"/>
    </source>
</evidence>
<reference evidence="3" key="2">
    <citation type="submission" date="2014-03" db="EMBL/GenBank/DDBJ databases">
        <title>The whipworm genome and dual-species transcriptomics of an intimate host-pathogen interaction.</title>
        <authorList>
            <person name="Foth B.J."/>
            <person name="Tsai I.J."/>
            <person name="Reid A.J."/>
            <person name="Bancroft A.J."/>
            <person name="Nichol S."/>
            <person name="Tracey A."/>
            <person name="Holroyd N."/>
            <person name="Cotton J.A."/>
            <person name="Stanley E.J."/>
            <person name="Zarowiecki M."/>
            <person name="Liu J.Z."/>
            <person name="Huckvale T."/>
            <person name="Cooper P.J."/>
            <person name="Grencis R.K."/>
            <person name="Berriman M."/>
        </authorList>
    </citation>
    <scope>NUCLEOTIDE SEQUENCE [LARGE SCALE GENOMIC DNA]</scope>
</reference>
<organism evidence="3 4">
    <name type="scientific">Trichuris trichiura</name>
    <name type="common">Whipworm</name>
    <name type="synonym">Trichocephalus trichiurus</name>
    <dbReference type="NCBI Taxonomy" id="36087"/>
    <lineage>
        <taxon>Eukaryota</taxon>
        <taxon>Metazoa</taxon>
        <taxon>Ecdysozoa</taxon>
        <taxon>Nematoda</taxon>
        <taxon>Enoplea</taxon>
        <taxon>Dorylaimia</taxon>
        <taxon>Trichinellida</taxon>
        <taxon>Trichuridae</taxon>
        <taxon>Trichuris</taxon>
    </lineage>
</organism>
<dbReference type="PANTHER" id="PTHR16442:SF1">
    <property type="entry name" value="RING FINGER PROTEIN 17"/>
    <property type="match status" value="1"/>
</dbReference>
<dbReference type="OrthoDB" id="10473194at2759"/>
<accession>A0A077ZD97</accession>
<reference evidence="3" key="1">
    <citation type="submission" date="2014-01" db="EMBL/GenBank/DDBJ databases">
        <authorList>
            <person name="Aslett M."/>
        </authorList>
    </citation>
    <scope>NUCLEOTIDE SEQUENCE</scope>
</reference>
<dbReference type="InterPro" id="IPR002999">
    <property type="entry name" value="Tudor"/>
</dbReference>
<evidence type="ECO:0000259" key="2">
    <source>
        <dbReference type="PROSITE" id="PS50304"/>
    </source>
</evidence>
<proteinExistence type="predicted"/>
<feature type="domain" description="Tudor" evidence="2">
    <location>
        <begin position="351"/>
        <end position="411"/>
    </location>
</feature>
<name>A0A077ZD97_TRITR</name>
<dbReference type="CDD" id="cd20379">
    <property type="entry name" value="Tudor_dTUD-like"/>
    <property type="match status" value="1"/>
</dbReference>
<keyword evidence="4" id="KW-1185">Reference proteome</keyword>
<dbReference type="SMART" id="SM00333">
    <property type="entry name" value="TUDOR"/>
    <property type="match status" value="2"/>
</dbReference>
<dbReference type="Pfam" id="PF00567">
    <property type="entry name" value="TUDOR"/>
    <property type="match status" value="2"/>
</dbReference>
<dbReference type="Proteomes" id="UP000030665">
    <property type="component" value="Unassembled WGS sequence"/>
</dbReference>
<evidence type="ECO:0000313" key="4">
    <source>
        <dbReference type="Proteomes" id="UP000030665"/>
    </source>
</evidence>
<dbReference type="SUPFAM" id="SSF63748">
    <property type="entry name" value="Tudor/PWWP/MBT"/>
    <property type="match status" value="2"/>
</dbReference>
<evidence type="ECO:0000313" key="3">
    <source>
        <dbReference type="EMBL" id="CDW58337.1"/>
    </source>
</evidence>
<sequence>MKQSMPEPALVEPLTTDGSPPERLARIRSSAALYGNFDVNGILQDWQDHGGGKEYWSSDDAYTRRYRNQKSFFESNVCGVRLQRRVGYDVIISRWFSPKEFSVVPRVFEPLRKALRKAINAVYTEIVAFLPSAKLNVGMPCCVMDHSGRWCRAQVGGLLGGEYHVRMVDTGLWKYVDKQQTYLLLKCFGDLPELALSCKMREFETDPVDCAVQSFFHHQRKSKEHFFMTFTRMVDGVLSVQLFNSAGQNLFELLSIEPCNFFTDNPGTVPDTLHFDKVVTDGGAEGRTNLGWFAYPVVPLDVALSIKVLAVDVNAGVGVFRVAMEEYRLMRIVELLAGLAENAESVHSVRKWKVGDVCIVKRPSEEKMIYRAVIVAILPNGYATVRSFDYAFHADEPLSQLRSLTDNPITYYPPLAFSARLPIEERPINPDLSNEETNMVFSCDGHGLLYGSVIDAPAN</sequence>
<dbReference type="Gene3D" id="2.30.30.140">
    <property type="match status" value="2"/>
</dbReference>
<dbReference type="EMBL" id="HG806315">
    <property type="protein sequence ID" value="CDW58337.1"/>
    <property type="molecule type" value="Genomic_DNA"/>
</dbReference>
<dbReference type="PROSITE" id="PS50304">
    <property type="entry name" value="TUDOR"/>
    <property type="match status" value="1"/>
</dbReference>
<dbReference type="AlphaFoldDB" id="A0A077ZD97"/>
<gene>
    <name evidence="3" type="ORF">TTRE_0000664601</name>
</gene>
<protein>
    <submittedName>
        <fullName evidence="3">TUDOR domain containing protein</fullName>
    </submittedName>
</protein>